<keyword evidence="4" id="KW-1003">Cell membrane</keyword>
<evidence type="ECO:0000256" key="4">
    <source>
        <dbReference type="ARBA" id="ARBA00022475"/>
    </source>
</evidence>
<comment type="subcellular location">
    <subcellularLocation>
        <location evidence="1">Cell membrane</location>
        <topology evidence="1">Multi-pass membrane protein</topology>
    </subcellularLocation>
</comment>
<dbReference type="EMBL" id="CP036433">
    <property type="protein sequence ID" value="QDU97445.1"/>
    <property type="molecule type" value="Genomic_DNA"/>
</dbReference>
<evidence type="ECO:0000256" key="9">
    <source>
        <dbReference type="SAM" id="Phobius"/>
    </source>
</evidence>
<evidence type="ECO:0000256" key="1">
    <source>
        <dbReference type="ARBA" id="ARBA00004651"/>
    </source>
</evidence>
<dbReference type="PRINTS" id="PR00175">
    <property type="entry name" value="NAALASMPORT"/>
</dbReference>
<dbReference type="GO" id="GO:0005886">
    <property type="term" value="C:plasma membrane"/>
    <property type="evidence" value="ECO:0007669"/>
    <property type="project" value="UniProtKB-SubCell"/>
</dbReference>
<evidence type="ECO:0000256" key="5">
    <source>
        <dbReference type="ARBA" id="ARBA00022692"/>
    </source>
</evidence>
<dbReference type="InterPro" id="IPR001463">
    <property type="entry name" value="Na/Ala_symport"/>
</dbReference>
<dbReference type="PANTHER" id="PTHR30330:SF3">
    <property type="entry name" value="TRANSCRIPTIONAL REGULATOR, LRP FAMILY"/>
    <property type="match status" value="1"/>
</dbReference>
<feature type="transmembrane region" description="Helical" evidence="9">
    <location>
        <begin position="694"/>
        <end position="712"/>
    </location>
</feature>
<feature type="transmembrane region" description="Helical" evidence="9">
    <location>
        <begin position="410"/>
        <end position="431"/>
    </location>
</feature>
<keyword evidence="5 9" id="KW-0812">Transmembrane</keyword>
<keyword evidence="6 9" id="KW-1133">Transmembrane helix</keyword>
<feature type="transmembrane region" description="Helical" evidence="9">
    <location>
        <begin position="660"/>
        <end position="682"/>
    </location>
</feature>
<evidence type="ECO:0000256" key="3">
    <source>
        <dbReference type="ARBA" id="ARBA00022448"/>
    </source>
</evidence>
<accession>A0A518E036</accession>
<evidence type="ECO:0000256" key="2">
    <source>
        <dbReference type="ARBA" id="ARBA00009261"/>
    </source>
</evidence>
<evidence type="ECO:0000313" key="11">
    <source>
        <dbReference type="Proteomes" id="UP000317648"/>
    </source>
</evidence>
<evidence type="ECO:0000256" key="8">
    <source>
        <dbReference type="SAM" id="MobiDB-lite"/>
    </source>
</evidence>
<name>A0A518E036_9BACT</name>
<dbReference type="Pfam" id="PF01235">
    <property type="entry name" value="Na_Ala_symp"/>
    <property type="match status" value="1"/>
</dbReference>
<comment type="similarity">
    <text evidence="2">Belongs to the alanine or glycine:cation symporter (AGCS) (TC 2.A.25) family.</text>
</comment>
<dbReference type="PANTHER" id="PTHR30330">
    <property type="entry name" value="AGSS FAMILY TRANSPORTER, SODIUM-ALANINE"/>
    <property type="match status" value="1"/>
</dbReference>
<dbReference type="AlphaFoldDB" id="A0A518E036"/>
<proteinExistence type="inferred from homology"/>
<feature type="region of interest" description="Disordered" evidence="8">
    <location>
        <begin position="28"/>
        <end position="78"/>
    </location>
</feature>
<feature type="transmembrane region" description="Helical" evidence="9">
    <location>
        <begin position="744"/>
        <end position="770"/>
    </location>
</feature>
<feature type="transmembrane region" description="Helical" evidence="9">
    <location>
        <begin position="541"/>
        <end position="563"/>
    </location>
</feature>
<dbReference type="Proteomes" id="UP000317648">
    <property type="component" value="Chromosome"/>
</dbReference>
<sequence length="902" mass="97232">MLFGGGLLLLALAVSIALPFAPANRLFSQETDPPASPAAETPGESDTSPPPETADSVQKAGAEVPDAVAPGLPPDRVINTDKQEAKSTFEKIDAGFAAAVAFTEKILFYRLGASQRPYIETFPEVFYIRDFGVTDDKVPFLPLNEPYFNRQTQETEAELTTDEIAALQARGRLIVKEFKAEGSSTVEVSPIRDGWVAGRDVQYVTIKTGKSQKYVGLKNAAGDTVYHLQLPLRERISENPEDQRTAAQVLAMAGRSELKLDNSEVSRLLLQVLGFDKAGKTSAELASQLRLPESVVLWQLGTLSQDKLVQESVKFGLAPGSPTGDDLAALPEADQKVFQALAEASPQTSVALAEQFKEKTHVTVERLLRLMNAKKLERVEVRWTLTESGQAAADRAGKDIAPAYRFSEQIGGAPVVVIWLAMGSLLFTLYLRGVNIWAFGHAIQVVMGKYDNPEEPGEVTHFQALSSALSATVGLGNISGVTIAMTLGGPGAFFWMLVSGLLGMTSKFVECTLGQKYRSVKEDGTVLGGPMQYLYEGLRGLGLGPLGLVLSILFAVMCVMASFGGGNMFQANQAASTALSVVQKGDRDQLSALNVEIEKVAEAKDFHRLGELQSQKTQLDQRMKAFAKSFNPVFGVMLAIAVGAVIIGGIKRIAAAASKVVPTMCLLYAGACMFIVLAHIAQVPNLIMLIFERAFSPTALGGGIVGVMVVGIQRAAFSNEAGVGSAAIAHSAAKTDEPVREGTVALLGPFIDTIIVCSMTALVILITGAWDNETWIVEQGLTGAALTTQAFETEISWFPYILGVAVVLFAYSTIISWSYYGERCWERLFGAGSILFYRFLYVGAVILGAIVNLGSVLDFSDMMILSMAFPNILGCLMLAPQVRRDLLDYWKRYRAGTFKTFK</sequence>
<feature type="transmembrane region" description="Helical" evidence="9">
    <location>
        <begin position="863"/>
        <end position="882"/>
    </location>
</feature>
<protein>
    <submittedName>
        <fullName evidence="10">Amino-acid carrier protein AlsT</fullName>
    </submittedName>
</protein>
<dbReference type="KEGG" id="lcre:Pla8534_52930"/>
<organism evidence="10 11">
    <name type="scientific">Lignipirellula cremea</name>
    <dbReference type="NCBI Taxonomy" id="2528010"/>
    <lineage>
        <taxon>Bacteria</taxon>
        <taxon>Pseudomonadati</taxon>
        <taxon>Planctomycetota</taxon>
        <taxon>Planctomycetia</taxon>
        <taxon>Pirellulales</taxon>
        <taxon>Pirellulaceae</taxon>
        <taxon>Lignipirellula</taxon>
    </lineage>
</organism>
<evidence type="ECO:0000256" key="6">
    <source>
        <dbReference type="ARBA" id="ARBA00022989"/>
    </source>
</evidence>
<dbReference type="GO" id="GO:0005283">
    <property type="term" value="F:amino acid:sodium symporter activity"/>
    <property type="evidence" value="ECO:0007669"/>
    <property type="project" value="InterPro"/>
</dbReference>
<feature type="transmembrane region" description="Helical" evidence="9">
    <location>
        <begin position="839"/>
        <end position="857"/>
    </location>
</feature>
<evidence type="ECO:0000256" key="7">
    <source>
        <dbReference type="ARBA" id="ARBA00023136"/>
    </source>
</evidence>
<feature type="transmembrane region" description="Helical" evidence="9">
    <location>
        <begin position="629"/>
        <end position="648"/>
    </location>
</feature>
<evidence type="ECO:0000313" key="10">
    <source>
        <dbReference type="EMBL" id="QDU97445.1"/>
    </source>
</evidence>
<reference evidence="10 11" key="1">
    <citation type="submission" date="2019-02" db="EMBL/GenBank/DDBJ databases">
        <title>Deep-cultivation of Planctomycetes and their phenomic and genomic characterization uncovers novel biology.</title>
        <authorList>
            <person name="Wiegand S."/>
            <person name="Jogler M."/>
            <person name="Boedeker C."/>
            <person name="Pinto D."/>
            <person name="Vollmers J."/>
            <person name="Rivas-Marin E."/>
            <person name="Kohn T."/>
            <person name="Peeters S.H."/>
            <person name="Heuer A."/>
            <person name="Rast P."/>
            <person name="Oberbeckmann S."/>
            <person name="Bunk B."/>
            <person name="Jeske O."/>
            <person name="Meyerdierks A."/>
            <person name="Storesund J.E."/>
            <person name="Kallscheuer N."/>
            <person name="Luecker S."/>
            <person name="Lage O.M."/>
            <person name="Pohl T."/>
            <person name="Merkel B.J."/>
            <person name="Hornburger P."/>
            <person name="Mueller R.-W."/>
            <person name="Bruemmer F."/>
            <person name="Labrenz M."/>
            <person name="Spormann A.M."/>
            <person name="Op den Camp H."/>
            <person name="Overmann J."/>
            <person name="Amann R."/>
            <person name="Jetten M.S.M."/>
            <person name="Mascher T."/>
            <person name="Medema M.H."/>
            <person name="Devos D.P."/>
            <person name="Kaster A.-K."/>
            <person name="Ovreas L."/>
            <person name="Rohde M."/>
            <person name="Galperin M.Y."/>
            <person name="Jogler C."/>
        </authorList>
    </citation>
    <scope>NUCLEOTIDE SEQUENCE [LARGE SCALE GENOMIC DNA]</scope>
    <source>
        <strain evidence="10 11">Pla85_3_4</strain>
    </source>
</reference>
<keyword evidence="7 9" id="KW-0472">Membrane</keyword>
<keyword evidence="3" id="KW-0813">Transport</keyword>
<feature type="transmembrane region" description="Helical" evidence="9">
    <location>
        <begin position="797"/>
        <end position="819"/>
    </location>
</feature>
<gene>
    <name evidence="10" type="primary">alsT</name>
    <name evidence="10" type="ORF">Pla8534_52930</name>
</gene>
<keyword evidence="11" id="KW-1185">Reference proteome</keyword>